<keyword evidence="1" id="KW-0472">Membrane</keyword>
<reference evidence="3 4" key="1">
    <citation type="submission" date="2020-10" db="EMBL/GenBank/DDBJ databases">
        <title>Sequencing the genomes of 1000 actinobacteria strains.</title>
        <authorList>
            <person name="Klenk H.-P."/>
        </authorList>
    </citation>
    <scope>NUCLEOTIDE SEQUENCE [LARGE SCALE GENOMIC DNA]</scope>
    <source>
        <strain evidence="3 4">DSM 44653</strain>
    </source>
</reference>
<protein>
    <recommendedName>
        <fullName evidence="2">CAAX prenyl protease 2/Lysostaphin resistance protein A-like domain-containing protein</fullName>
    </recommendedName>
</protein>
<gene>
    <name evidence="3" type="ORF">H4696_000242</name>
</gene>
<keyword evidence="4" id="KW-1185">Reference proteome</keyword>
<comment type="caution">
    <text evidence="3">The sequence shown here is derived from an EMBL/GenBank/DDBJ whole genome shotgun (WGS) entry which is preliminary data.</text>
</comment>
<keyword evidence="1" id="KW-1133">Transmembrane helix</keyword>
<accession>A0ABR9HQE6</accession>
<feature type="transmembrane region" description="Helical" evidence="1">
    <location>
        <begin position="80"/>
        <end position="99"/>
    </location>
</feature>
<evidence type="ECO:0000256" key="1">
    <source>
        <dbReference type="SAM" id="Phobius"/>
    </source>
</evidence>
<dbReference type="InterPro" id="IPR003675">
    <property type="entry name" value="Rce1/LyrA-like_dom"/>
</dbReference>
<dbReference type="Pfam" id="PF02517">
    <property type="entry name" value="Rce1-like"/>
    <property type="match status" value="1"/>
</dbReference>
<evidence type="ECO:0000313" key="4">
    <source>
        <dbReference type="Proteomes" id="UP000631670"/>
    </source>
</evidence>
<organism evidence="3 4">
    <name type="scientific">Amycolatopsis lexingtonensis</name>
    <dbReference type="NCBI Taxonomy" id="218822"/>
    <lineage>
        <taxon>Bacteria</taxon>
        <taxon>Bacillati</taxon>
        <taxon>Actinomycetota</taxon>
        <taxon>Actinomycetes</taxon>
        <taxon>Pseudonocardiales</taxon>
        <taxon>Pseudonocardiaceae</taxon>
        <taxon>Amycolatopsis</taxon>
    </lineage>
</organism>
<dbReference type="EMBL" id="JADBEG010000001">
    <property type="protein sequence ID" value="MBE1493142.1"/>
    <property type="molecule type" value="Genomic_DNA"/>
</dbReference>
<evidence type="ECO:0000259" key="2">
    <source>
        <dbReference type="Pfam" id="PF02517"/>
    </source>
</evidence>
<dbReference type="RefSeq" id="WP_086860615.1">
    <property type="nucleotide sequence ID" value="NZ_JADBEG010000001.1"/>
</dbReference>
<feature type="transmembrane region" description="Helical" evidence="1">
    <location>
        <begin position="194"/>
        <end position="216"/>
    </location>
</feature>
<proteinExistence type="predicted"/>
<feature type="transmembrane region" description="Helical" evidence="1">
    <location>
        <begin position="51"/>
        <end position="74"/>
    </location>
</feature>
<dbReference type="Proteomes" id="UP000631670">
    <property type="component" value="Unassembled WGS sequence"/>
</dbReference>
<feature type="transmembrane region" description="Helical" evidence="1">
    <location>
        <begin position="20"/>
        <end position="39"/>
    </location>
</feature>
<evidence type="ECO:0000313" key="3">
    <source>
        <dbReference type="EMBL" id="MBE1493142.1"/>
    </source>
</evidence>
<feature type="domain" description="CAAX prenyl protease 2/Lysostaphin resistance protein A-like" evidence="2">
    <location>
        <begin position="166"/>
        <end position="253"/>
    </location>
</feature>
<keyword evidence="1" id="KW-0812">Transmembrane</keyword>
<feature type="transmembrane region" description="Helical" evidence="1">
    <location>
        <begin position="228"/>
        <end position="251"/>
    </location>
</feature>
<sequence length="275" mass="29078">MTRIPSPDGLPIPADTRVLLLATVVVLGSAGVTLAAHVHTRWPALRRFPMLGLHCTAGSVVVLGGLALTGPSILAPAGLSWWRLALGAVLGPGLGLLIVPVDRRITAWWGVRSEHTVRERRSLELRSAKARPAGIAAGSAAARTRRTGLIEARNDFAPTASDLRVQLWLLVAVAVVEELMFRGVLVALGRQATGTFLVVLCVLGAQLAFAVSHVFFGWGQVLAKLPLAALTTIAVLATGTVLPAVVAHVLFNVSVWRYHRATPRVTPAGQGRWAA</sequence>
<name>A0ABR9HQE6_9PSEU</name>